<comment type="cofactor">
    <cofactor evidence="1">
        <name>Mg(2+)</name>
        <dbReference type="ChEBI" id="CHEBI:18420"/>
    </cofactor>
</comment>
<evidence type="ECO:0000256" key="4">
    <source>
        <dbReference type="ARBA" id="ARBA00012381"/>
    </source>
</evidence>
<dbReference type="InterPro" id="IPR049734">
    <property type="entry name" value="NudC-like_C"/>
</dbReference>
<dbReference type="EC" id="3.6.1.22" evidence="4"/>
<evidence type="ECO:0000256" key="1">
    <source>
        <dbReference type="ARBA" id="ARBA00001946"/>
    </source>
</evidence>
<evidence type="ECO:0000256" key="8">
    <source>
        <dbReference type="ARBA" id="ARBA00023027"/>
    </source>
</evidence>
<dbReference type="NCBIfam" id="NF001299">
    <property type="entry name" value="PRK00241.1"/>
    <property type="match status" value="1"/>
</dbReference>
<comment type="cofactor">
    <cofactor evidence="2">
        <name>Zn(2+)</name>
        <dbReference type="ChEBI" id="CHEBI:29105"/>
    </cofactor>
</comment>
<dbReference type="GO" id="GO:0016787">
    <property type="term" value="F:hydrolase activity"/>
    <property type="evidence" value="ECO:0007669"/>
    <property type="project" value="UniProtKB-KW"/>
</dbReference>
<evidence type="ECO:0000256" key="3">
    <source>
        <dbReference type="ARBA" id="ARBA00009595"/>
    </source>
</evidence>
<gene>
    <name evidence="11" type="primary">nudC</name>
    <name evidence="11" type="ORF">ACFOOG_12650</name>
</gene>
<dbReference type="RefSeq" id="WP_380697073.1">
    <property type="nucleotide sequence ID" value="NZ_JBHRYR010000003.1"/>
</dbReference>
<comment type="catalytic activity">
    <reaction evidence="9">
        <text>a 5'-end NAD(+)-phospho-ribonucleoside in mRNA + H2O = a 5'-end phospho-adenosine-phospho-ribonucleoside in mRNA + beta-nicotinamide D-ribonucleotide + 2 H(+)</text>
        <dbReference type="Rhea" id="RHEA:60876"/>
        <dbReference type="Rhea" id="RHEA-COMP:15698"/>
        <dbReference type="Rhea" id="RHEA-COMP:15719"/>
        <dbReference type="ChEBI" id="CHEBI:14649"/>
        <dbReference type="ChEBI" id="CHEBI:15377"/>
        <dbReference type="ChEBI" id="CHEBI:15378"/>
        <dbReference type="ChEBI" id="CHEBI:144029"/>
        <dbReference type="ChEBI" id="CHEBI:144051"/>
    </reaction>
    <physiologicalReaction direction="left-to-right" evidence="9">
        <dbReference type="Rhea" id="RHEA:60877"/>
    </physiologicalReaction>
</comment>
<evidence type="ECO:0000256" key="5">
    <source>
        <dbReference type="ARBA" id="ARBA00022723"/>
    </source>
</evidence>
<keyword evidence="6 11" id="KW-0378">Hydrolase</keyword>
<evidence type="ECO:0000256" key="2">
    <source>
        <dbReference type="ARBA" id="ARBA00001947"/>
    </source>
</evidence>
<dbReference type="Gene3D" id="3.90.79.10">
    <property type="entry name" value="Nucleoside Triphosphate Pyrophosphohydrolase"/>
    <property type="match status" value="1"/>
</dbReference>
<feature type="domain" description="Nudix hydrolase" evidence="10">
    <location>
        <begin position="143"/>
        <end position="267"/>
    </location>
</feature>
<keyword evidence="7" id="KW-0460">Magnesium</keyword>
<dbReference type="Proteomes" id="UP001595617">
    <property type="component" value="Unassembled WGS sequence"/>
</dbReference>
<dbReference type="PROSITE" id="PS51462">
    <property type="entry name" value="NUDIX"/>
    <property type="match status" value="1"/>
</dbReference>
<dbReference type="InterPro" id="IPR000086">
    <property type="entry name" value="NUDIX_hydrolase_dom"/>
</dbReference>
<evidence type="ECO:0000313" key="11">
    <source>
        <dbReference type="EMBL" id="MFC3853685.1"/>
    </source>
</evidence>
<dbReference type="PANTHER" id="PTHR42904">
    <property type="entry name" value="NUDIX HYDROLASE, NUDC SUBFAMILY"/>
    <property type="match status" value="1"/>
</dbReference>
<dbReference type="PANTHER" id="PTHR42904:SF6">
    <property type="entry name" value="NAD-CAPPED RNA HYDROLASE NUDT12"/>
    <property type="match status" value="1"/>
</dbReference>
<dbReference type="EMBL" id="JBHRYR010000003">
    <property type="protein sequence ID" value="MFC3853685.1"/>
    <property type="molecule type" value="Genomic_DNA"/>
</dbReference>
<evidence type="ECO:0000256" key="7">
    <source>
        <dbReference type="ARBA" id="ARBA00022842"/>
    </source>
</evidence>
<comment type="caution">
    <text evidence="11">The sequence shown here is derived from an EMBL/GenBank/DDBJ whole genome shotgun (WGS) entry which is preliminary data.</text>
</comment>
<evidence type="ECO:0000259" key="10">
    <source>
        <dbReference type="PROSITE" id="PS51462"/>
    </source>
</evidence>
<dbReference type="InterPro" id="IPR020084">
    <property type="entry name" value="NUDIX_hydrolase_CS"/>
</dbReference>
<accession>A0ABV7ZZJ6</accession>
<proteinExistence type="inferred from homology"/>
<keyword evidence="12" id="KW-1185">Reference proteome</keyword>
<keyword evidence="5" id="KW-0479">Metal-binding</keyword>
<dbReference type="InterPro" id="IPR050241">
    <property type="entry name" value="NAD-cap_RNA_hydrolase_NudC"/>
</dbReference>
<reference evidence="12" key="1">
    <citation type="journal article" date="2019" name="Int. J. Syst. Evol. Microbiol.">
        <title>The Global Catalogue of Microorganisms (GCM) 10K type strain sequencing project: providing services to taxonomists for standard genome sequencing and annotation.</title>
        <authorList>
            <consortium name="The Broad Institute Genomics Platform"/>
            <consortium name="The Broad Institute Genome Sequencing Center for Infectious Disease"/>
            <person name="Wu L."/>
            <person name="Ma J."/>
        </authorList>
    </citation>
    <scope>NUCLEOTIDE SEQUENCE [LARGE SCALE GENOMIC DNA]</scope>
    <source>
        <strain evidence="12">IBRC 10765</strain>
    </source>
</reference>
<comment type="similarity">
    <text evidence="3">Belongs to the Nudix hydrolase family. NudC subfamily.</text>
</comment>
<dbReference type="Pfam" id="PF00293">
    <property type="entry name" value="NUDIX"/>
    <property type="match status" value="1"/>
</dbReference>
<dbReference type="SUPFAM" id="SSF55811">
    <property type="entry name" value="Nudix"/>
    <property type="match status" value="2"/>
</dbReference>
<protein>
    <recommendedName>
        <fullName evidence="4">NAD(+) diphosphatase</fullName>
        <ecNumber evidence="4">3.6.1.22</ecNumber>
    </recommendedName>
</protein>
<dbReference type="InterPro" id="IPR015375">
    <property type="entry name" value="NADH_PPase-like_N"/>
</dbReference>
<evidence type="ECO:0000313" key="12">
    <source>
        <dbReference type="Proteomes" id="UP001595617"/>
    </source>
</evidence>
<keyword evidence="8" id="KW-0520">NAD</keyword>
<organism evidence="11 12">
    <name type="scientific">Saccharospirillum mangrovi</name>
    <dbReference type="NCBI Taxonomy" id="2161747"/>
    <lineage>
        <taxon>Bacteria</taxon>
        <taxon>Pseudomonadati</taxon>
        <taxon>Pseudomonadota</taxon>
        <taxon>Gammaproteobacteria</taxon>
        <taxon>Oceanospirillales</taxon>
        <taxon>Saccharospirillaceae</taxon>
        <taxon>Saccharospirillum</taxon>
    </lineage>
</organism>
<dbReference type="Gene3D" id="3.90.79.20">
    <property type="match status" value="1"/>
</dbReference>
<dbReference type="CDD" id="cd03429">
    <property type="entry name" value="NUDIX_NADH_pyrophosphatase_Nudt13"/>
    <property type="match status" value="1"/>
</dbReference>
<dbReference type="Pfam" id="PF09296">
    <property type="entry name" value="NUDIX-like"/>
    <property type="match status" value="1"/>
</dbReference>
<sequence>MLYDLNPLTWELNAPPETIPAQSRVVIVRGQDVLSTQADHWQPPQLVDMGLAEEPIWLGYVEARPYYAVQWPEEVIAPQGHYWIPLRDLLLLSEQAFAVASRAAQLVTWLRQHQYCGQCGRQTRRAYEEHYLACDPCRLRFYPRIHPCIIVLVTRGDEVLLAQGVRQQKSGYYSTLAGFMEVGESVEQAVHREVFEEVGLRITNLRYINSQTWPFPNQLMLGFLADYADGEFVLEPTEIVDARWWPLDNLPKRPPSGSISGYLVDTYKRERGYL</sequence>
<name>A0ABV7ZZJ6_9GAMM</name>
<dbReference type="PROSITE" id="PS00893">
    <property type="entry name" value="NUDIX_BOX"/>
    <property type="match status" value="1"/>
</dbReference>
<evidence type="ECO:0000256" key="9">
    <source>
        <dbReference type="ARBA" id="ARBA00023679"/>
    </source>
</evidence>
<dbReference type="InterPro" id="IPR015797">
    <property type="entry name" value="NUDIX_hydrolase-like_dom_sf"/>
</dbReference>
<evidence type="ECO:0000256" key="6">
    <source>
        <dbReference type="ARBA" id="ARBA00022801"/>
    </source>
</evidence>